<dbReference type="Pfam" id="PF00583">
    <property type="entry name" value="Acetyltransf_1"/>
    <property type="match status" value="1"/>
</dbReference>
<gene>
    <name evidence="2" type="ORF">MUN89_04230</name>
</gene>
<evidence type="ECO:0000259" key="1">
    <source>
        <dbReference type="PROSITE" id="PS51186"/>
    </source>
</evidence>
<organism evidence="2 3">
    <name type="scientific">Halobacillus salinarum</name>
    <dbReference type="NCBI Taxonomy" id="2932257"/>
    <lineage>
        <taxon>Bacteria</taxon>
        <taxon>Bacillati</taxon>
        <taxon>Bacillota</taxon>
        <taxon>Bacilli</taxon>
        <taxon>Bacillales</taxon>
        <taxon>Bacillaceae</taxon>
        <taxon>Halobacillus</taxon>
    </lineage>
</organism>
<accession>A0ABY4EMU4</accession>
<dbReference type="SUPFAM" id="SSF55729">
    <property type="entry name" value="Acyl-CoA N-acyltransferases (Nat)"/>
    <property type="match status" value="1"/>
</dbReference>
<dbReference type="InterPro" id="IPR016181">
    <property type="entry name" value="Acyl_CoA_acyltransferase"/>
</dbReference>
<dbReference type="PROSITE" id="PS51186">
    <property type="entry name" value="GNAT"/>
    <property type="match status" value="1"/>
</dbReference>
<sequence length="235" mass="26988">MKFVKGENFITIEDLERLTAYELRAFIKIAAKDPELNKVGHLSLLIRDDFPQDIDRKLMDSGFSVHDTLIFVRKELAEHKPGPSPYCLKTIPEVQENFFKKTWKKCMKDSFNSAAYLNMDEQMESVKKELGEGYERTCQIAYEGEREIGVVMPHIEPDTQEEGRLFYFGLLPEFRGRGKSVPLYNQALTLLKAEFGAAYAIGATSLNNLPMRRVFQKNGCETTGIYKVFKRTHKG</sequence>
<dbReference type="CDD" id="cd04301">
    <property type="entry name" value="NAT_SF"/>
    <property type="match status" value="1"/>
</dbReference>
<dbReference type="Proteomes" id="UP000831787">
    <property type="component" value="Chromosome"/>
</dbReference>
<keyword evidence="3" id="KW-1185">Reference proteome</keyword>
<name>A0ABY4EMU4_9BACI</name>
<evidence type="ECO:0000313" key="3">
    <source>
        <dbReference type="Proteomes" id="UP000831787"/>
    </source>
</evidence>
<dbReference type="Gene3D" id="3.40.630.30">
    <property type="match status" value="1"/>
</dbReference>
<proteinExistence type="predicted"/>
<protein>
    <submittedName>
        <fullName evidence="2">GNAT family N-acetyltransferase</fullName>
    </submittedName>
</protein>
<dbReference type="InterPro" id="IPR000182">
    <property type="entry name" value="GNAT_dom"/>
</dbReference>
<dbReference type="RefSeq" id="WP_244711681.1">
    <property type="nucleotide sequence ID" value="NZ_CP095073.1"/>
</dbReference>
<reference evidence="2 3" key="1">
    <citation type="submission" date="2022-04" db="EMBL/GenBank/DDBJ databases">
        <title>Halobacillus sp. isolated from saltern.</title>
        <authorList>
            <person name="Won M."/>
            <person name="Lee C.-M."/>
            <person name="Woen H.-Y."/>
            <person name="Kwon S.-W."/>
        </authorList>
    </citation>
    <scope>NUCLEOTIDE SEQUENCE [LARGE SCALE GENOMIC DNA]</scope>
    <source>
        <strain evidence="2 3">SSBR10-3</strain>
    </source>
</reference>
<dbReference type="EMBL" id="CP095073">
    <property type="protein sequence ID" value="UOQ45168.1"/>
    <property type="molecule type" value="Genomic_DNA"/>
</dbReference>
<feature type="domain" description="N-acetyltransferase" evidence="1">
    <location>
        <begin position="89"/>
        <end position="235"/>
    </location>
</feature>
<evidence type="ECO:0000313" key="2">
    <source>
        <dbReference type="EMBL" id="UOQ45168.1"/>
    </source>
</evidence>